<proteinExistence type="predicted"/>
<organism evidence="1 2">
    <name type="scientific">Peredibacter starrii</name>
    <dbReference type="NCBI Taxonomy" id="28202"/>
    <lineage>
        <taxon>Bacteria</taxon>
        <taxon>Pseudomonadati</taxon>
        <taxon>Bdellovibrionota</taxon>
        <taxon>Bacteriovoracia</taxon>
        <taxon>Bacteriovoracales</taxon>
        <taxon>Bacteriovoracaceae</taxon>
        <taxon>Peredibacter</taxon>
    </lineage>
</organism>
<dbReference type="KEGG" id="psti:SOO65_16645"/>
<reference evidence="1 2" key="1">
    <citation type="submission" date="2023-11" db="EMBL/GenBank/DDBJ databases">
        <title>Peredibacter starrii A3.12.</title>
        <authorList>
            <person name="Mitchell R.J."/>
        </authorList>
    </citation>
    <scope>NUCLEOTIDE SEQUENCE [LARGE SCALE GENOMIC DNA]</scope>
    <source>
        <strain evidence="1 2">A3.12</strain>
    </source>
</reference>
<dbReference type="RefSeq" id="WP_321392916.1">
    <property type="nucleotide sequence ID" value="NZ_CP139487.1"/>
</dbReference>
<dbReference type="PANTHER" id="PTHR33361">
    <property type="entry name" value="GLR0591 PROTEIN"/>
    <property type="match status" value="1"/>
</dbReference>
<gene>
    <name evidence="1" type="ORF">SOO65_16645</name>
</gene>
<dbReference type="AlphaFoldDB" id="A0AAX4HMD1"/>
<evidence type="ECO:0000313" key="2">
    <source>
        <dbReference type="Proteomes" id="UP001324634"/>
    </source>
</evidence>
<dbReference type="Proteomes" id="UP001324634">
    <property type="component" value="Chromosome"/>
</dbReference>
<protein>
    <submittedName>
        <fullName evidence="1">DUF885 domain-containing protein</fullName>
    </submittedName>
</protein>
<sequence>MLKFIFLLLLVVSCSHEKSLTESDRIEKFFDSYFEEKVSRYPTWQTYLGRKTNYGLLNNETEAYELAEHQKNQEYLKTLKSFDYDKLNEAAKLSYKILQYQLNLDIEGFQWRYHAFPLNQMFGYQSEAPSFLINMHQIDNKADALAYISRMKEIKRVFSERMVFVKKQTKLGIVPPNFVFSKVIEDSKNIISEQNNPLMNDFKMKLEKLNLTGDEKVRLTADAEEALDFYVRPAYRQLISYVSELSRKYKKNNGVWALPKGKDYYNYRLRSTTTTNLTAEQIHEIGKAEVARIQKEMHVIMKQVGFKGSLQAFFKHLRGNEFAYPNTEDGRTAYLNQVNLVLTNIKTALPQLFNTFPKAELMVKPVEAYREKSAGTAFYSGPSMEGNRPGIYYVNLYKMADNPKYKLEALAYHEAIPGHHMQIAIANELEHLPKFRRDGGFTAYIEGWGLYAELLPKEIGFYQDPYSDFGRLSMEIWRAVRLVVDTGIHSKKWTREEAIHYMKSNTPSADLETVKEIERYFVMPGQATAYKVGMLKFLELREKSRKALGEKFDVRKYHDVVLRDGAIPLDIMEEQVDTWVQKELHL</sequence>
<accession>A0AAX4HMD1</accession>
<keyword evidence="2" id="KW-1185">Reference proteome</keyword>
<dbReference type="EMBL" id="CP139487">
    <property type="protein sequence ID" value="WPU64325.1"/>
    <property type="molecule type" value="Genomic_DNA"/>
</dbReference>
<dbReference type="Pfam" id="PF05960">
    <property type="entry name" value="DUF885"/>
    <property type="match status" value="1"/>
</dbReference>
<evidence type="ECO:0000313" key="1">
    <source>
        <dbReference type="EMBL" id="WPU64325.1"/>
    </source>
</evidence>
<dbReference type="InterPro" id="IPR010281">
    <property type="entry name" value="DUF885"/>
</dbReference>
<dbReference type="PANTHER" id="PTHR33361:SF16">
    <property type="entry name" value="DUF885 DOMAIN-CONTAINING PROTEIN"/>
    <property type="match status" value="1"/>
</dbReference>
<name>A0AAX4HMD1_9BACT</name>